<keyword evidence="6 12" id="KW-0297">G-protein coupled receptor</keyword>
<dbReference type="EMBL" id="JAFBMS010000003">
    <property type="protein sequence ID" value="KAG9353659.1"/>
    <property type="molecule type" value="Genomic_DNA"/>
</dbReference>
<evidence type="ECO:0000256" key="11">
    <source>
        <dbReference type="ARBA" id="ARBA00025736"/>
    </source>
</evidence>
<evidence type="ECO:0000256" key="14">
    <source>
        <dbReference type="SAM" id="Phobius"/>
    </source>
</evidence>
<feature type="domain" description="G-protein coupled receptors family 1 profile" evidence="15">
    <location>
        <begin position="54"/>
        <end position="288"/>
    </location>
</feature>
<dbReference type="AlphaFoldDB" id="A0A8T2PQP8"/>
<keyword evidence="10 12" id="KW-0807">Transducer</keyword>
<comment type="subcellular location">
    <subcellularLocation>
        <location evidence="1">Cell membrane</location>
        <topology evidence="1">Multi-pass membrane protein</topology>
    </subcellularLocation>
</comment>
<accession>A0A8T2PQP8</accession>
<evidence type="ECO:0000256" key="1">
    <source>
        <dbReference type="ARBA" id="ARBA00004651"/>
    </source>
</evidence>
<keyword evidence="3" id="KW-0145">Chemotaxis</keyword>
<feature type="transmembrane region" description="Helical" evidence="14">
    <location>
        <begin position="277"/>
        <end position="295"/>
    </location>
</feature>
<keyword evidence="7 14" id="KW-0472">Membrane</keyword>
<dbReference type="InterPro" id="IPR017452">
    <property type="entry name" value="GPCR_Rhodpsn_7TM"/>
</dbReference>
<keyword evidence="2" id="KW-1003">Cell membrane</keyword>
<dbReference type="GO" id="GO:0006954">
    <property type="term" value="P:inflammatory response"/>
    <property type="evidence" value="ECO:0007669"/>
    <property type="project" value="TreeGrafter"/>
</dbReference>
<evidence type="ECO:0000256" key="5">
    <source>
        <dbReference type="ARBA" id="ARBA00022989"/>
    </source>
</evidence>
<dbReference type="InterPro" id="IPR000276">
    <property type="entry name" value="GPCR_Rhodpsn"/>
</dbReference>
<keyword evidence="5 14" id="KW-1133">Transmembrane helix</keyword>
<sequence length="337" mass="37733">MTEESTLNYNLSWKDFEDLFGPSNETDPYGTHSNTINIVSIALCSLSCILGIPGNAIVIWIARFKMKRTVNTVWFLNLACADFLCCLSIPFIIAETVLDYDWPYGSFLCKVLPTVIVLNMFASVFTLTLISLDRFAQVIMPVWSQNHRSVCLAQVLCGAVWMVSFLLSLPSLIYRSLKSDHNQCLYGDGTDVKTIYVTRFVLGFMGPLLVIVVCYSLIAMKVRSSFSKSKKALKIILGVIIAFFVCWLPYHIVGLIIEYGDDLPLAELLNSPSLSLAYINSCVNPILYVFIGQDFKDKLRMSLRRALENAFSEDMTKSTVQSRGLPSRSTPSSEAEL</sequence>
<evidence type="ECO:0000256" key="6">
    <source>
        <dbReference type="ARBA" id="ARBA00023040"/>
    </source>
</evidence>
<protein>
    <recommendedName>
        <fullName evidence="15">G-protein coupled receptors family 1 profile domain-containing protein</fullName>
    </recommendedName>
</protein>
<name>A0A8T2PQP8_9TELE</name>
<dbReference type="OrthoDB" id="9835842at2759"/>
<dbReference type="SUPFAM" id="SSF81321">
    <property type="entry name" value="Family A G protein-coupled receptor-like"/>
    <property type="match status" value="1"/>
</dbReference>
<evidence type="ECO:0000256" key="12">
    <source>
        <dbReference type="RuleBase" id="RU000688"/>
    </source>
</evidence>
<keyword evidence="4 12" id="KW-0812">Transmembrane</keyword>
<feature type="transmembrane region" description="Helical" evidence="14">
    <location>
        <begin position="232"/>
        <end position="257"/>
    </location>
</feature>
<keyword evidence="9 12" id="KW-0675">Receptor</keyword>
<evidence type="ECO:0000256" key="10">
    <source>
        <dbReference type="ARBA" id="ARBA00023224"/>
    </source>
</evidence>
<evidence type="ECO:0000259" key="15">
    <source>
        <dbReference type="PROSITE" id="PS50262"/>
    </source>
</evidence>
<feature type="transmembrane region" description="Helical" evidence="14">
    <location>
        <begin position="38"/>
        <end position="62"/>
    </location>
</feature>
<dbReference type="Gene3D" id="1.20.1070.10">
    <property type="entry name" value="Rhodopsin 7-helix transmembrane proteins"/>
    <property type="match status" value="1"/>
</dbReference>
<dbReference type="PRINTS" id="PR00237">
    <property type="entry name" value="GPCRRHODOPSN"/>
</dbReference>
<dbReference type="PANTHER" id="PTHR24225:SF29">
    <property type="entry name" value="C5A ANAPHYLATOXIN CHEMOTACTIC RECEPTOR 1"/>
    <property type="match status" value="1"/>
</dbReference>
<dbReference type="GO" id="GO:0007204">
    <property type="term" value="P:positive regulation of cytosolic calcium ion concentration"/>
    <property type="evidence" value="ECO:0007669"/>
    <property type="project" value="TreeGrafter"/>
</dbReference>
<dbReference type="Pfam" id="PF00001">
    <property type="entry name" value="7tm_1"/>
    <property type="match status" value="1"/>
</dbReference>
<evidence type="ECO:0000313" key="17">
    <source>
        <dbReference type="Proteomes" id="UP000824540"/>
    </source>
</evidence>
<evidence type="ECO:0000313" key="16">
    <source>
        <dbReference type="EMBL" id="KAG9353659.1"/>
    </source>
</evidence>
<feature type="region of interest" description="Disordered" evidence="13">
    <location>
        <begin position="317"/>
        <end position="337"/>
    </location>
</feature>
<dbReference type="Proteomes" id="UP000824540">
    <property type="component" value="Unassembled WGS sequence"/>
</dbReference>
<evidence type="ECO:0000256" key="9">
    <source>
        <dbReference type="ARBA" id="ARBA00023170"/>
    </source>
</evidence>
<dbReference type="PANTHER" id="PTHR24225">
    <property type="entry name" value="CHEMOTACTIC RECEPTOR"/>
    <property type="match status" value="1"/>
</dbReference>
<evidence type="ECO:0000256" key="3">
    <source>
        <dbReference type="ARBA" id="ARBA00022500"/>
    </source>
</evidence>
<feature type="transmembrane region" description="Helical" evidence="14">
    <location>
        <begin position="105"/>
        <end position="130"/>
    </location>
</feature>
<evidence type="ECO:0000256" key="2">
    <source>
        <dbReference type="ARBA" id="ARBA00022475"/>
    </source>
</evidence>
<proteinExistence type="inferred from homology"/>
<evidence type="ECO:0000256" key="13">
    <source>
        <dbReference type="SAM" id="MobiDB-lite"/>
    </source>
</evidence>
<dbReference type="PROSITE" id="PS50262">
    <property type="entry name" value="G_PROTEIN_RECEP_F1_2"/>
    <property type="match status" value="1"/>
</dbReference>
<feature type="transmembrane region" description="Helical" evidence="14">
    <location>
        <begin position="151"/>
        <end position="174"/>
    </location>
</feature>
<dbReference type="PRINTS" id="PR00526">
    <property type="entry name" value="FMETLEUPHER"/>
</dbReference>
<feature type="transmembrane region" description="Helical" evidence="14">
    <location>
        <begin position="74"/>
        <end position="93"/>
    </location>
</feature>
<gene>
    <name evidence="16" type="ORF">JZ751_011781</name>
</gene>
<keyword evidence="17" id="KW-1185">Reference proteome</keyword>
<dbReference type="GO" id="GO:0006935">
    <property type="term" value="P:chemotaxis"/>
    <property type="evidence" value="ECO:0007669"/>
    <property type="project" value="UniProtKB-KW"/>
</dbReference>
<evidence type="ECO:0000256" key="4">
    <source>
        <dbReference type="ARBA" id="ARBA00022692"/>
    </source>
</evidence>
<dbReference type="PROSITE" id="PS00237">
    <property type="entry name" value="G_PROTEIN_RECEP_F1_1"/>
    <property type="match status" value="1"/>
</dbReference>
<feature type="transmembrane region" description="Helical" evidence="14">
    <location>
        <begin position="194"/>
        <end position="220"/>
    </location>
</feature>
<dbReference type="GO" id="GO:0005886">
    <property type="term" value="C:plasma membrane"/>
    <property type="evidence" value="ECO:0007669"/>
    <property type="project" value="UniProtKB-SubCell"/>
</dbReference>
<dbReference type="InterPro" id="IPR000826">
    <property type="entry name" value="Formyl_rcpt-rel"/>
</dbReference>
<comment type="caution">
    <text evidence="16">The sequence shown here is derived from an EMBL/GenBank/DDBJ whole genome shotgun (WGS) entry which is preliminary data.</text>
</comment>
<reference evidence="16" key="1">
    <citation type="thesis" date="2021" institute="BYU ScholarsArchive" country="Provo, UT, USA">
        <title>Applications of and Algorithms for Genome Assembly and Genomic Analyses with an Emphasis on Marine Teleosts.</title>
        <authorList>
            <person name="Pickett B.D."/>
        </authorList>
    </citation>
    <scope>NUCLEOTIDE SEQUENCE</scope>
    <source>
        <strain evidence="16">HI-2016</strain>
    </source>
</reference>
<evidence type="ECO:0000256" key="7">
    <source>
        <dbReference type="ARBA" id="ARBA00023136"/>
    </source>
</evidence>
<organism evidence="16 17">
    <name type="scientific">Albula glossodonta</name>
    <name type="common">roundjaw bonefish</name>
    <dbReference type="NCBI Taxonomy" id="121402"/>
    <lineage>
        <taxon>Eukaryota</taxon>
        <taxon>Metazoa</taxon>
        <taxon>Chordata</taxon>
        <taxon>Craniata</taxon>
        <taxon>Vertebrata</taxon>
        <taxon>Euteleostomi</taxon>
        <taxon>Actinopterygii</taxon>
        <taxon>Neopterygii</taxon>
        <taxon>Teleostei</taxon>
        <taxon>Albuliformes</taxon>
        <taxon>Albulidae</taxon>
        <taxon>Albula</taxon>
    </lineage>
</organism>
<dbReference type="GO" id="GO:0004930">
    <property type="term" value="F:G protein-coupled receptor activity"/>
    <property type="evidence" value="ECO:0007669"/>
    <property type="project" value="UniProtKB-KW"/>
</dbReference>
<comment type="similarity">
    <text evidence="12">Belongs to the G-protein coupled receptor 1 family.</text>
</comment>
<evidence type="ECO:0000256" key="8">
    <source>
        <dbReference type="ARBA" id="ARBA00023157"/>
    </source>
</evidence>
<comment type="similarity">
    <text evidence="11">Belongs to the chemokine-like receptor (CMKLR) family.</text>
</comment>
<dbReference type="GO" id="GO:0007200">
    <property type="term" value="P:phospholipase C-activating G protein-coupled receptor signaling pathway"/>
    <property type="evidence" value="ECO:0007669"/>
    <property type="project" value="TreeGrafter"/>
</dbReference>
<dbReference type="FunFam" id="1.20.1070.10:FF:000034">
    <property type="entry name" value="G-protein coupled receptor 1"/>
    <property type="match status" value="1"/>
</dbReference>
<dbReference type="GO" id="GO:0004878">
    <property type="term" value="F:complement component C5a receptor activity"/>
    <property type="evidence" value="ECO:0007669"/>
    <property type="project" value="TreeGrafter"/>
</dbReference>
<keyword evidence="8" id="KW-1015">Disulfide bond</keyword>